<accession>A2EIL8</accession>
<gene>
    <name evidence="1" type="ORF">TVAG_125120</name>
</gene>
<name>A2EIL8_TRIV3</name>
<dbReference type="AlphaFoldDB" id="A2EIL8"/>
<sequence length="202" mass="23101">MKCQLNLKWLTGVVKSFYVHSLDTFQTILERELIISEGMITRLFYQGKEVPLNITVGCLGITSKSVIIVYQKFVCSVKKESHSAPHSVVRFSKDPKHNTQVKRQILNDICNKSIDHLYSMLELQTKKNILFTEGYSRHLNMQNQIDPDELTINLDYESKISTEPLPMPCNHCTCNCNSVHIDDSDLLETTLHVAKKSENSNV</sequence>
<dbReference type="KEGG" id="tva:4765432"/>
<evidence type="ECO:0000313" key="2">
    <source>
        <dbReference type="Proteomes" id="UP000001542"/>
    </source>
</evidence>
<dbReference type="RefSeq" id="XP_001319762.1">
    <property type="nucleotide sequence ID" value="XM_001319727.1"/>
</dbReference>
<proteinExistence type="predicted"/>
<dbReference type="VEuPathDB" id="TrichDB:TVAGG3_0199550"/>
<evidence type="ECO:0008006" key="3">
    <source>
        <dbReference type="Google" id="ProtNLM"/>
    </source>
</evidence>
<keyword evidence="2" id="KW-1185">Reference proteome</keyword>
<reference evidence="1" key="2">
    <citation type="journal article" date="2007" name="Science">
        <title>Draft genome sequence of the sexually transmitted pathogen Trichomonas vaginalis.</title>
        <authorList>
            <person name="Carlton J.M."/>
            <person name="Hirt R.P."/>
            <person name="Silva J.C."/>
            <person name="Delcher A.L."/>
            <person name="Schatz M."/>
            <person name="Zhao Q."/>
            <person name="Wortman J.R."/>
            <person name="Bidwell S.L."/>
            <person name="Alsmark U.C.M."/>
            <person name="Besteiro S."/>
            <person name="Sicheritz-Ponten T."/>
            <person name="Noel C.J."/>
            <person name="Dacks J.B."/>
            <person name="Foster P.G."/>
            <person name="Simillion C."/>
            <person name="Van de Peer Y."/>
            <person name="Miranda-Saavedra D."/>
            <person name="Barton G.J."/>
            <person name="Westrop G.D."/>
            <person name="Mueller S."/>
            <person name="Dessi D."/>
            <person name="Fiori P.L."/>
            <person name="Ren Q."/>
            <person name="Paulsen I."/>
            <person name="Zhang H."/>
            <person name="Bastida-Corcuera F.D."/>
            <person name="Simoes-Barbosa A."/>
            <person name="Brown M.T."/>
            <person name="Hayes R.D."/>
            <person name="Mukherjee M."/>
            <person name="Okumura C.Y."/>
            <person name="Schneider R."/>
            <person name="Smith A.J."/>
            <person name="Vanacova S."/>
            <person name="Villalvazo M."/>
            <person name="Haas B.J."/>
            <person name="Pertea M."/>
            <person name="Feldblyum T.V."/>
            <person name="Utterback T.R."/>
            <person name="Shu C.L."/>
            <person name="Osoegawa K."/>
            <person name="de Jong P.J."/>
            <person name="Hrdy I."/>
            <person name="Horvathova L."/>
            <person name="Zubacova Z."/>
            <person name="Dolezal P."/>
            <person name="Malik S.B."/>
            <person name="Logsdon J.M. Jr."/>
            <person name="Henze K."/>
            <person name="Gupta A."/>
            <person name="Wang C.C."/>
            <person name="Dunne R.L."/>
            <person name="Upcroft J.A."/>
            <person name="Upcroft P."/>
            <person name="White O."/>
            <person name="Salzberg S.L."/>
            <person name="Tang P."/>
            <person name="Chiu C.-H."/>
            <person name="Lee Y.-S."/>
            <person name="Embley T.M."/>
            <person name="Coombs G.H."/>
            <person name="Mottram J.C."/>
            <person name="Tachezy J."/>
            <person name="Fraser-Liggett C.M."/>
            <person name="Johnson P.J."/>
        </authorList>
    </citation>
    <scope>NUCLEOTIDE SEQUENCE [LARGE SCALE GENOMIC DNA]</scope>
    <source>
        <strain evidence="1">G3</strain>
    </source>
</reference>
<organism evidence="1 2">
    <name type="scientific">Trichomonas vaginalis (strain ATCC PRA-98 / G3)</name>
    <dbReference type="NCBI Taxonomy" id="412133"/>
    <lineage>
        <taxon>Eukaryota</taxon>
        <taxon>Metamonada</taxon>
        <taxon>Parabasalia</taxon>
        <taxon>Trichomonadida</taxon>
        <taxon>Trichomonadidae</taxon>
        <taxon>Trichomonas</taxon>
    </lineage>
</organism>
<evidence type="ECO:0000313" key="1">
    <source>
        <dbReference type="EMBL" id="EAY07539.1"/>
    </source>
</evidence>
<dbReference type="Proteomes" id="UP000001542">
    <property type="component" value="Unassembled WGS sequence"/>
</dbReference>
<dbReference type="EMBL" id="DS113398">
    <property type="protein sequence ID" value="EAY07539.1"/>
    <property type="molecule type" value="Genomic_DNA"/>
</dbReference>
<protein>
    <recommendedName>
        <fullName evidence="3">Ubiquitin-like domain-containing protein</fullName>
    </recommendedName>
</protein>
<dbReference type="VEuPathDB" id="TrichDB:TVAG_125120"/>
<dbReference type="InParanoid" id="A2EIL8"/>
<reference evidence="1" key="1">
    <citation type="submission" date="2006-10" db="EMBL/GenBank/DDBJ databases">
        <authorList>
            <person name="Amadeo P."/>
            <person name="Zhao Q."/>
            <person name="Wortman J."/>
            <person name="Fraser-Liggett C."/>
            <person name="Carlton J."/>
        </authorList>
    </citation>
    <scope>NUCLEOTIDE SEQUENCE</scope>
    <source>
        <strain evidence="1">G3</strain>
    </source>
</reference>